<accession>A0ACB5T633</accession>
<protein>
    <submittedName>
        <fullName evidence="1">Unnamed protein product</fullName>
    </submittedName>
</protein>
<sequence>MFPSLKINKILKINIAVRCYATKSTKRGARQSFNGFNRNNKHYGQGKGKVLQAPRPDHSNNHLKHPSSSADEPYKFGSYSGLKLPDEGRRQQLENLIHKVTDFNQLRILPEVRDVLINEIKRSTVLRSQNNVITSKKVKTESELNGLIIRPTPIQTAAIKVLNAGSDAEKLQLTDDLLKVYTLAAETGSGKTWAYLAPMLHNLKLEQQQQQQQQQHASEDPQFEAKPKAGIKSLIFVPTHELVDQVYATLENIKEPLNLKIHKWDTNSNFLEFMKDFRQSIDIMVTTPGKLLSLTRYDSVTNPRALLSQIKFCVVDEADTLMDKSFVTETYTTLKYMVNLHKLVFVSATFPSEFNKSISKLFPSSTSISTPSLHKLPKSIEFRVVNASVPPYKGSKMKALAQALYAIHCDGTEPGYEKRVIVFVNMKEDAPKVAEKLRMKYGHDVTFLSSDDTPEDRKARIKAFVEPPRELEEGERPTLKVLVCTDLVSRGINFTGIRNVVLLDVPKTSIDLVHRAGRTGRMNQRGRVFLIINDQDKSHVKGLPKVIRNNRRLA</sequence>
<dbReference type="Proteomes" id="UP001165064">
    <property type="component" value="Unassembled WGS sequence"/>
</dbReference>
<name>A0ACB5T633_AMBMO</name>
<comment type="caution">
    <text evidence="1">The sequence shown here is derived from an EMBL/GenBank/DDBJ whole genome shotgun (WGS) entry which is preliminary data.</text>
</comment>
<organism evidence="1 2">
    <name type="scientific">Ambrosiozyma monospora</name>
    <name type="common">Yeast</name>
    <name type="synonym">Endomycopsis monosporus</name>
    <dbReference type="NCBI Taxonomy" id="43982"/>
    <lineage>
        <taxon>Eukaryota</taxon>
        <taxon>Fungi</taxon>
        <taxon>Dikarya</taxon>
        <taxon>Ascomycota</taxon>
        <taxon>Saccharomycotina</taxon>
        <taxon>Pichiomycetes</taxon>
        <taxon>Pichiales</taxon>
        <taxon>Pichiaceae</taxon>
        <taxon>Ambrosiozyma</taxon>
    </lineage>
</organism>
<evidence type="ECO:0000313" key="1">
    <source>
        <dbReference type="EMBL" id="GME82120.1"/>
    </source>
</evidence>
<dbReference type="EMBL" id="BSXS01003890">
    <property type="protein sequence ID" value="GME82120.1"/>
    <property type="molecule type" value="Genomic_DNA"/>
</dbReference>
<proteinExistence type="predicted"/>
<gene>
    <name evidence="1" type="ORF">Amon02_000532800</name>
</gene>
<evidence type="ECO:0000313" key="2">
    <source>
        <dbReference type="Proteomes" id="UP001165064"/>
    </source>
</evidence>
<keyword evidence="2" id="KW-1185">Reference proteome</keyword>
<reference evidence="1" key="1">
    <citation type="submission" date="2023-04" db="EMBL/GenBank/DDBJ databases">
        <title>Ambrosiozyma monospora NBRC 10751.</title>
        <authorList>
            <person name="Ichikawa N."/>
            <person name="Sato H."/>
            <person name="Tonouchi N."/>
        </authorList>
    </citation>
    <scope>NUCLEOTIDE SEQUENCE</scope>
    <source>
        <strain evidence="1">NBRC 10751</strain>
    </source>
</reference>